<dbReference type="RefSeq" id="WP_279675325.1">
    <property type="nucleotide sequence ID" value="NZ_CP122566.1"/>
</dbReference>
<sequence>MSLAKQLHALDGQSYAKYRNLKGKHQLGELTVHLDHIQADPYAPPSTVRVFATADHLENLADHLTTVATTDYLARRIRQRAPREISIGTFGPEVLERSCIQFHRVPGSSRWVMEIHLLVSLPAAGRRIKGHQAARLITQVLPDLLRDATKEIDHQELDETITLLKDQQAIRDELPRRGLVAFIANGSVLPRAAGNSSAPLQYAEPFESPDSVSVSFDLPSGRTLTGMGIAHGITLIVGGGYHGKSTVLNALEHGVYPHRAGDGREFVITDPDAVAIRAEDGRSVAGVDISSFISDLPQGTDTTRFSTTNASGSTSQATNVVEALEAGASAVLIDEDTSATNFMVRDELMRQLVKTEPITPFTARIKELADQGISTVLVAGGTGAFFSVADRVLGLENYRVSDLTAEAHRLGAQQRHHCAAQPLRLPKDRVPQQIKSPRKPPRARGVHTIQIGHEDIDLSALSQLVSVEQTRAIAGILEQIIVTQQQGDNHNRGETNLTLRSLSELAPRWKGHLAMPRRHEVMAAVNRLRSLRVS</sequence>
<evidence type="ECO:0000313" key="5">
    <source>
        <dbReference type="Proteomes" id="UP001224674"/>
    </source>
</evidence>
<dbReference type="InterPro" id="IPR019195">
    <property type="entry name" value="ABC_ATPase_put"/>
</dbReference>
<protein>
    <submittedName>
        <fullName evidence="4">ABC-ATPase domain-containing protein</fullName>
    </submittedName>
</protein>
<evidence type="ECO:0000259" key="3">
    <source>
        <dbReference type="Pfam" id="PF21117"/>
    </source>
</evidence>
<keyword evidence="5" id="KW-1185">Reference proteome</keyword>
<dbReference type="Pfam" id="PF09818">
    <property type="entry name" value="ABC_ATPase"/>
    <property type="match status" value="1"/>
</dbReference>
<dbReference type="SUPFAM" id="SSF52540">
    <property type="entry name" value="P-loop containing nucleoside triphosphate hydrolases"/>
    <property type="match status" value="1"/>
</dbReference>
<reference evidence="4 5" key="1">
    <citation type="submission" date="2023-03" db="EMBL/GenBank/DDBJ databases">
        <title>Complete genome sequences of several Auritidibacter ignavus strains isolated from ear infections.</title>
        <authorList>
            <person name="Baehr T."/>
            <person name="Baumhoegger A.M."/>
        </authorList>
    </citation>
    <scope>NUCLEOTIDE SEQUENCE [LARGE SCALE GENOMIC DNA]</scope>
    <source>
        <strain evidence="4 5">BABAE-6</strain>
    </source>
</reference>
<dbReference type="PANTHER" id="PTHR38149:SF1">
    <property type="entry name" value="ATPASE"/>
    <property type="match status" value="1"/>
</dbReference>
<dbReference type="InterPro" id="IPR046833">
    <property type="entry name" value="ABC_N"/>
</dbReference>
<proteinExistence type="predicted"/>
<dbReference type="Pfam" id="PF20446">
    <property type="entry name" value="ABC_N"/>
    <property type="match status" value="1"/>
</dbReference>
<gene>
    <name evidence="4" type="ORF">QDX21_05500</name>
</gene>
<evidence type="ECO:0000313" key="4">
    <source>
        <dbReference type="EMBL" id="WGH94244.1"/>
    </source>
</evidence>
<evidence type="ECO:0000259" key="2">
    <source>
        <dbReference type="Pfam" id="PF20446"/>
    </source>
</evidence>
<organism evidence="4 5">
    <name type="scientific">Auritidibacter ignavus</name>
    <dbReference type="NCBI Taxonomy" id="678932"/>
    <lineage>
        <taxon>Bacteria</taxon>
        <taxon>Bacillati</taxon>
        <taxon>Actinomycetota</taxon>
        <taxon>Actinomycetes</taxon>
        <taxon>Micrococcales</taxon>
        <taxon>Micrococcaceae</taxon>
        <taxon>Auritidibacter</taxon>
    </lineage>
</organism>
<accession>A0AAJ6DD86</accession>
<dbReference type="Gene3D" id="3.40.50.300">
    <property type="entry name" value="P-loop containing nucleotide triphosphate hydrolases"/>
    <property type="match status" value="1"/>
</dbReference>
<dbReference type="EMBL" id="CP122566">
    <property type="protein sequence ID" value="WGH94244.1"/>
    <property type="molecule type" value="Genomic_DNA"/>
</dbReference>
<dbReference type="PANTHER" id="PTHR38149">
    <property type="entry name" value="ATPASE"/>
    <property type="match status" value="1"/>
</dbReference>
<feature type="domain" description="ATPase of the ABC class N-terminal" evidence="2">
    <location>
        <begin position="2"/>
        <end position="148"/>
    </location>
</feature>
<dbReference type="Pfam" id="PF21117">
    <property type="entry name" value="MRB1590_C"/>
    <property type="match status" value="1"/>
</dbReference>
<dbReference type="InterPro" id="IPR046834">
    <property type="entry name" value="ABC_ATPase_C"/>
</dbReference>
<dbReference type="InterPro" id="IPR027417">
    <property type="entry name" value="P-loop_NTPase"/>
</dbReference>
<name>A0AAJ6DD86_9MICC</name>
<dbReference type="AlphaFoldDB" id="A0AAJ6DD86"/>
<feature type="domain" description="ATPase of the ABC class C-terminal" evidence="1">
    <location>
        <begin position="154"/>
        <end position="419"/>
    </location>
</feature>
<feature type="domain" description="MRB1590-like C-terminal" evidence="3">
    <location>
        <begin position="442"/>
        <end position="533"/>
    </location>
</feature>
<dbReference type="InterPro" id="IPR049069">
    <property type="entry name" value="MRB1590-like_C"/>
</dbReference>
<dbReference type="Proteomes" id="UP001224674">
    <property type="component" value="Chromosome"/>
</dbReference>
<evidence type="ECO:0000259" key="1">
    <source>
        <dbReference type="Pfam" id="PF09818"/>
    </source>
</evidence>